<evidence type="ECO:0000313" key="12">
    <source>
        <dbReference type="Proteomes" id="UP000037210"/>
    </source>
</evidence>
<evidence type="ECO:0000256" key="6">
    <source>
        <dbReference type="ARBA" id="ARBA00022729"/>
    </source>
</evidence>
<proteinExistence type="inferred from homology"/>
<dbReference type="AlphaFoldDB" id="A0A0M0BT66"/>
<keyword evidence="7" id="KW-0560">Oxidoreductase</keyword>
<protein>
    <recommendedName>
        <fullName evidence="10">4Fe-4S Mo/W bis-MGD-type domain-containing protein</fullName>
    </recommendedName>
</protein>
<name>A0A0M0BT66_9ARCH</name>
<evidence type="ECO:0000256" key="4">
    <source>
        <dbReference type="ARBA" id="ARBA00022485"/>
    </source>
</evidence>
<keyword evidence="6" id="KW-0732">Signal</keyword>
<dbReference type="Gene3D" id="2.40.40.20">
    <property type="match status" value="1"/>
</dbReference>
<keyword evidence="5" id="KW-0479">Metal-binding</keyword>
<dbReference type="InterPro" id="IPR009010">
    <property type="entry name" value="Asp_de-COase-like_dom_sf"/>
</dbReference>
<dbReference type="GO" id="GO:0016491">
    <property type="term" value="F:oxidoreductase activity"/>
    <property type="evidence" value="ECO:0007669"/>
    <property type="project" value="UniProtKB-KW"/>
</dbReference>
<comment type="caution">
    <text evidence="11">The sequence shown here is derived from an EMBL/GenBank/DDBJ whole genome shotgun (WGS) entry which is preliminary data.</text>
</comment>
<accession>A0A0M0BT66</accession>
<dbReference type="CDD" id="cd02792">
    <property type="entry name" value="MopB_CT_Formate-Dh-Na-like"/>
    <property type="match status" value="1"/>
</dbReference>
<evidence type="ECO:0000259" key="10">
    <source>
        <dbReference type="PROSITE" id="PS51669"/>
    </source>
</evidence>
<feature type="domain" description="4Fe-4S Mo/W bis-MGD-type" evidence="10">
    <location>
        <begin position="55"/>
        <end position="111"/>
    </location>
</feature>
<keyword evidence="9" id="KW-0411">Iron-sulfur</keyword>
<sequence length="973" mass="109694">MSSNSDAFKTSRREFLKLSVAVPAILSLAELEPILGRTAFSETVGAKKLNLYKKGRRIPSICVYCAGGCGVILTTVGGEVIEAEGDPYHPINKGATCSKLAAYIQLVNSERRLKRPMMRTNPKKGVDEDPRWVYITWDEALEIIAEKVVGAIGTQSYFKDEIVGGKAVRNYFRGGKESPVMWHGSSYWGNEECYLGKKIISLLGSTNVEHQARKCHASTVAALGSTFGFGAMTNHVIDAKNSKCFLIMSNPVESHTMEFKWVMEAKDRGAFTINLDPRFNRTSSQADIYAKYRSGAEAAIFLGLIHLLLYDEELSRAIDVDFVETRTNAPFDMDGNFLSDWMANPSSIFNQFKTLVAKYTPEEVERISGLRRDTLRKVAENFFFKKPGNIYYSMGTTQHTNATQAIRAQAILQLLLGNMGVPGGGVNALRGISNVQGSTDMNLLSHYIMGYRAPPRDLKDVRRYQKWKNSDPANRPGGVEGGVTYTPANKTEERWDDRHFATWKNLEYNWGMQMGTYPGSDPDNEPVICDMPIGNGYPTMQLFRAILDGKIKVAIIVGENNAVSNANSNLVREALSKPGLFLVVDEIFETETAHFADIVLPGTTRAEREGSVTNTGRWVQWYWKAVEAPGECRDELWFATQLFKRIRNKGFKMPSELSPFEFSADVDAAWPTPYTDELGETVEAVYKEIGHPTMWANVLYKTSWDEALRPDLGGILAKRRDPRPLNAQDEMYGFYKNWSWSWMLNQRVLYNINEDPAGVKTFFVWWAHDDDTWLGLDRSAIWSRQQFKPEMQAWNPLHYGMPLHNEPLESPDEELAREYPSMWDERFQKEGFVPVTVGKPSEYPYVLTTFRLAEHMQAGAMTRNLPWLVEAHPEMFVEMSPQLADELGVKIGDYVKVKSARNPDGIRVKANVTERMMPIRVNGRDVHVVGMPWHWGFKGLSTGPSANEITIDAVDVSANIPETKTCLCNIVKD</sequence>
<dbReference type="PROSITE" id="PS51318">
    <property type="entry name" value="TAT"/>
    <property type="match status" value="1"/>
</dbReference>
<dbReference type="PANTHER" id="PTHR43598:SF5">
    <property type="entry name" value="DMSO REDUCTASE CHAIN A"/>
    <property type="match status" value="1"/>
</dbReference>
<dbReference type="SUPFAM" id="SSF53706">
    <property type="entry name" value="Formate dehydrogenase/DMSO reductase, domains 1-3"/>
    <property type="match status" value="1"/>
</dbReference>
<evidence type="ECO:0000256" key="2">
    <source>
        <dbReference type="ARBA" id="ARBA00004196"/>
    </source>
</evidence>
<dbReference type="SUPFAM" id="SSF50692">
    <property type="entry name" value="ADC-like"/>
    <property type="match status" value="1"/>
</dbReference>
<dbReference type="GO" id="GO:0043546">
    <property type="term" value="F:molybdopterin cofactor binding"/>
    <property type="evidence" value="ECO:0007669"/>
    <property type="project" value="InterPro"/>
</dbReference>
<dbReference type="Pfam" id="PF04879">
    <property type="entry name" value="Molybdop_Fe4S4"/>
    <property type="match status" value="1"/>
</dbReference>
<evidence type="ECO:0000256" key="3">
    <source>
        <dbReference type="ARBA" id="ARBA00010312"/>
    </source>
</evidence>
<evidence type="ECO:0000256" key="1">
    <source>
        <dbReference type="ARBA" id="ARBA00001966"/>
    </source>
</evidence>
<dbReference type="PROSITE" id="PS00490">
    <property type="entry name" value="MOLYBDOPTERIN_PROK_2"/>
    <property type="match status" value="1"/>
</dbReference>
<dbReference type="Proteomes" id="UP000037210">
    <property type="component" value="Unassembled WGS sequence"/>
</dbReference>
<dbReference type="GO" id="GO:0046872">
    <property type="term" value="F:metal ion binding"/>
    <property type="evidence" value="ECO:0007669"/>
    <property type="project" value="UniProtKB-KW"/>
</dbReference>
<dbReference type="InterPro" id="IPR006655">
    <property type="entry name" value="Mopterin_OxRdtase_prok_CS"/>
</dbReference>
<dbReference type="PROSITE" id="PS51669">
    <property type="entry name" value="4FE4S_MOW_BIS_MGD"/>
    <property type="match status" value="1"/>
</dbReference>
<dbReference type="SMART" id="SM00926">
    <property type="entry name" value="Molybdop_Fe4S4"/>
    <property type="match status" value="1"/>
</dbReference>
<comment type="similarity">
    <text evidence="3">Belongs to the prokaryotic molybdopterin-containing oxidoreductase family.</text>
</comment>
<dbReference type="PANTHER" id="PTHR43598">
    <property type="entry name" value="TUNGSTEN-CONTAINING FORMYLMETHANOFURAN DEHYDROGENASE 2 SUBUNIT B"/>
    <property type="match status" value="1"/>
</dbReference>
<comment type="subcellular location">
    <subcellularLocation>
        <location evidence="2">Cell envelope</location>
    </subcellularLocation>
</comment>
<evidence type="ECO:0000256" key="5">
    <source>
        <dbReference type="ARBA" id="ARBA00022723"/>
    </source>
</evidence>
<gene>
    <name evidence="11" type="ORF">AC482_00280</name>
</gene>
<dbReference type="InterPro" id="IPR006963">
    <property type="entry name" value="Mopterin_OxRdtase_4Fe-4S_dom"/>
</dbReference>
<dbReference type="Gene3D" id="3.40.50.740">
    <property type="match status" value="1"/>
</dbReference>
<dbReference type="Pfam" id="PF01568">
    <property type="entry name" value="Molydop_binding"/>
    <property type="match status" value="1"/>
</dbReference>
<keyword evidence="4" id="KW-0004">4Fe-4S</keyword>
<organism evidence="11 12">
    <name type="scientific">miscellaneous Crenarchaeota group-15 archaeon DG-45</name>
    <dbReference type="NCBI Taxonomy" id="1685127"/>
    <lineage>
        <taxon>Archaea</taxon>
        <taxon>Candidatus Bathyarchaeota</taxon>
        <taxon>MCG-15</taxon>
    </lineage>
</organism>
<reference evidence="11 12" key="1">
    <citation type="submission" date="2015-06" db="EMBL/GenBank/DDBJ databases">
        <title>New insights into the roles of widespread benthic archaea in carbon and nitrogen cycling.</title>
        <authorList>
            <person name="Lazar C.S."/>
            <person name="Baker B.J."/>
            <person name="Seitz K.W."/>
            <person name="Hyde A.S."/>
            <person name="Dick G.J."/>
            <person name="Hinrichs K.-U."/>
            <person name="Teske A.P."/>
        </authorList>
    </citation>
    <scope>NUCLEOTIDE SEQUENCE [LARGE SCALE GENOMIC DNA]</scope>
    <source>
        <strain evidence="11">DG-45</strain>
    </source>
</reference>
<evidence type="ECO:0000256" key="7">
    <source>
        <dbReference type="ARBA" id="ARBA00023002"/>
    </source>
</evidence>
<dbReference type="Gene3D" id="3.40.228.10">
    <property type="entry name" value="Dimethylsulfoxide Reductase, domain 2"/>
    <property type="match status" value="1"/>
</dbReference>
<evidence type="ECO:0000256" key="9">
    <source>
        <dbReference type="ARBA" id="ARBA00023014"/>
    </source>
</evidence>
<dbReference type="Gene3D" id="3.30.200.210">
    <property type="match status" value="1"/>
</dbReference>
<dbReference type="PATRIC" id="fig|1685127.3.peg.1402"/>
<dbReference type="Pfam" id="PF00384">
    <property type="entry name" value="Molybdopterin"/>
    <property type="match status" value="1"/>
</dbReference>
<comment type="cofactor">
    <cofactor evidence="1">
        <name>[4Fe-4S] cluster</name>
        <dbReference type="ChEBI" id="CHEBI:49883"/>
    </cofactor>
</comment>
<dbReference type="GO" id="GO:0051539">
    <property type="term" value="F:4 iron, 4 sulfur cluster binding"/>
    <property type="evidence" value="ECO:0007669"/>
    <property type="project" value="UniProtKB-KW"/>
</dbReference>
<keyword evidence="8" id="KW-0408">Iron</keyword>
<evidence type="ECO:0000256" key="8">
    <source>
        <dbReference type="ARBA" id="ARBA00023004"/>
    </source>
</evidence>
<dbReference type="InterPro" id="IPR006657">
    <property type="entry name" value="MoPterin_dinucl-bd_dom"/>
</dbReference>
<dbReference type="InterPro" id="IPR006311">
    <property type="entry name" value="TAT_signal"/>
</dbReference>
<dbReference type="EMBL" id="LFWZ01000002">
    <property type="protein sequence ID" value="KON31540.1"/>
    <property type="molecule type" value="Genomic_DNA"/>
</dbReference>
<evidence type="ECO:0000313" key="11">
    <source>
        <dbReference type="EMBL" id="KON31540.1"/>
    </source>
</evidence>
<dbReference type="InterPro" id="IPR006656">
    <property type="entry name" value="Mopterin_OxRdtase"/>
</dbReference>